<name>A0ABU4FWX5_9BACL</name>
<keyword evidence="1" id="KW-0175">Coiled coil</keyword>
<proteinExistence type="predicted"/>
<feature type="coiled-coil region" evidence="1">
    <location>
        <begin position="41"/>
        <end position="72"/>
    </location>
</feature>
<keyword evidence="4" id="KW-1185">Reference proteome</keyword>
<sequence length="173" mass="19908">MTGILIAVLFVLQIAGFYMIVLLYLRAAKVDETERKQKQIMKEMEDSFALYISEIKEENERLIQQLSKHREDKSEMTFESKTIQTDYRDEVAAASSYFNTKPSTSKVLNSYRTSQQQASSANVDSLFISDNRAKETEFEKVYRLSEQGLTTTEIASQLGKGKTEVELIMKFKE</sequence>
<reference evidence="3 4" key="1">
    <citation type="submission" date="2023-06" db="EMBL/GenBank/DDBJ databases">
        <title>Sporosarcina sp. nov., isolated from Korean traditional fermented seafood 'Jeotgal'.</title>
        <authorList>
            <person name="Yang A.-I."/>
            <person name="Shin N.-R."/>
        </authorList>
    </citation>
    <scope>NUCLEOTIDE SEQUENCE [LARGE SCALE GENOMIC DNA]</scope>
    <source>
        <strain evidence="3 4">KCTC3840</strain>
    </source>
</reference>
<accession>A0ABU4FWX5</accession>
<dbReference type="RefSeq" id="WP_317934631.1">
    <property type="nucleotide sequence ID" value="NZ_JAUBDH010000002.1"/>
</dbReference>
<keyword evidence="2" id="KW-1133">Transmembrane helix</keyword>
<protein>
    <recommendedName>
        <fullName evidence="5">Swarming motility protein SwrB</fullName>
    </recommendedName>
</protein>
<evidence type="ECO:0000313" key="3">
    <source>
        <dbReference type="EMBL" id="MDW0109203.1"/>
    </source>
</evidence>
<comment type="caution">
    <text evidence="3">The sequence shown here is derived from an EMBL/GenBank/DDBJ whole genome shotgun (WGS) entry which is preliminary data.</text>
</comment>
<feature type="transmembrane region" description="Helical" evidence="2">
    <location>
        <begin position="6"/>
        <end position="25"/>
    </location>
</feature>
<keyword evidence="2" id="KW-0472">Membrane</keyword>
<gene>
    <name evidence="3" type="ORF">QT716_03950</name>
</gene>
<keyword evidence="2" id="KW-0812">Transmembrane</keyword>
<evidence type="ECO:0000256" key="1">
    <source>
        <dbReference type="SAM" id="Coils"/>
    </source>
</evidence>
<dbReference type="EMBL" id="JAUBDH010000002">
    <property type="protein sequence ID" value="MDW0109203.1"/>
    <property type="molecule type" value="Genomic_DNA"/>
</dbReference>
<organism evidence="3 4">
    <name type="scientific">Sporosarcina aquimarina</name>
    <dbReference type="NCBI Taxonomy" id="114975"/>
    <lineage>
        <taxon>Bacteria</taxon>
        <taxon>Bacillati</taxon>
        <taxon>Bacillota</taxon>
        <taxon>Bacilli</taxon>
        <taxon>Bacillales</taxon>
        <taxon>Caryophanaceae</taxon>
        <taxon>Sporosarcina</taxon>
    </lineage>
</organism>
<dbReference type="Proteomes" id="UP001280629">
    <property type="component" value="Unassembled WGS sequence"/>
</dbReference>
<evidence type="ECO:0008006" key="5">
    <source>
        <dbReference type="Google" id="ProtNLM"/>
    </source>
</evidence>
<evidence type="ECO:0000313" key="4">
    <source>
        <dbReference type="Proteomes" id="UP001280629"/>
    </source>
</evidence>
<evidence type="ECO:0000256" key="2">
    <source>
        <dbReference type="SAM" id="Phobius"/>
    </source>
</evidence>